<evidence type="ECO:0000313" key="2">
    <source>
        <dbReference type="EMBL" id="TGO51843.1"/>
    </source>
</evidence>
<sequence length="107" mass="11791">MTSQYDSKQPPLPHSPASMTVPQIPSPIHTEQPKLINEMTLSPGSESPVNLRGGGRHNRHHHSHTGRNLVKIVLQLWVVYAVVNVVNAVSAYDGKDEKDSKVIRILG</sequence>
<dbReference type="Proteomes" id="UP000297527">
    <property type="component" value="Unassembled WGS sequence"/>
</dbReference>
<evidence type="ECO:0000256" key="1">
    <source>
        <dbReference type="SAM" id="MobiDB-lite"/>
    </source>
</evidence>
<organism evidence="2 3">
    <name type="scientific">Botryotinia convoluta</name>
    <dbReference type="NCBI Taxonomy" id="54673"/>
    <lineage>
        <taxon>Eukaryota</taxon>
        <taxon>Fungi</taxon>
        <taxon>Dikarya</taxon>
        <taxon>Ascomycota</taxon>
        <taxon>Pezizomycotina</taxon>
        <taxon>Leotiomycetes</taxon>
        <taxon>Helotiales</taxon>
        <taxon>Sclerotiniaceae</taxon>
        <taxon>Botryotinia</taxon>
    </lineage>
</organism>
<name>A0A4Z1I4C2_9HELO</name>
<dbReference type="AlphaFoldDB" id="A0A4Z1I4C2"/>
<keyword evidence="3" id="KW-1185">Reference proteome</keyword>
<gene>
    <name evidence="2" type="ORF">BCON_0153g00090</name>
</gene>
<dbReference type="OrthoDB" id="3549995at2759"/>
<proteinExistence type="predicted"/>
<dbReference type="EMBL" id="PQXN01000153">
    <property type="protein sequence ID" value="TGO51843.1"/>
    <property type="molecule type" value="Genomic_DNA"/>
</dbReference>
<feature type="compositionally biased region" description="Basic residues" evidence="1">
    <location>
        <begin position="54"/>
        <end position="65"/>
    </location>
</feature>
<feature type="region of interest" description="Disordered" evidence="1">
    <location>
        <begin position="42"/>
        <end position="65"/>
    </location>
</feature>
<accession>A0A4Z1I4C2</accession>
<reference evidence="2 3" key="1">
    <citation type="submission" date="2017-12" db="EMBL/GenBank/DDBJ databases">
        <title>Comparative genomics of Botrytis spp.</title>
        <authorList>
            <person name="Valero-Jimenez C.A."/>
            <person name="Tapia P."/>
            <person name="Veloso J."/>
            <person name="Silva-Moreno E."/>
            <person name="Staats M."/>
            <person name="Valdes J.H."/>
            <person name="Van Kan J.A.L."/>
        </authorList>
    </citation>
    <scope>NUCLEOTIDE SEQUENCE [LARGE SCALE GENOMIC DNA]</scope>
    <source>
        <strain evidence="2 3">MUCL11595</strain>
    </source>
</reference>
<evidence type="ECO:0000313" key="3">
    <source>
        <dbReference type="Proteomes" id="UP000297527"/>
    </source>
</evidence>
<feature type="region of interest" description="Disordered" evidence="1">
    <location>
        <begin position="1"/>
        <end position="30"/>
    </location>
</feature>
<comment type="caution">
    <text evidence="2">The sequence shown here is derived from an EMBL/GenBank/DDBJ whole genome shotgun (WGS) entry which is preliminary data.</text>
</comment>
<protein>
    <submittedName>
        <fullName evidence="2">Uncharacterized protein</fullName>
    </submittedName>
</protein>